<dbReference type="GO" id="GO:0035082">
    <property type="term" value="P:axoneme assembly"/>
    <property type="evidence" value="ECO:0007669"/>
    <property type="project" value="TreeGrafter"/>
</dbReference>
<dbReference type="PANTHER" id="PTHR14604">
    <property type="entry name" value="WD40 REPEAT PF20"/>
    <property type="match status" value="1"/>
</dbReference>
<organism evidence="2 3">
    <name type="scientific">Monopterus albus</name>
    <name type="common">Swamp eel</name>
    <dbReference type="NCBI Taxonomy" id="43700"/>
    <lineage>
        <taxon>Eukaryota</taxon>
        <taxon>Metazoa</taxon>
        <taxon>Chordata</taxon>
        <taxon>Craniata</taxon>
        <taxon>Vertebrata</taxon>
        <taxon>Euteleostomi</taxon>
        <taxon>Actinopterygii</taxon>
        <taxon>Neopterygii</taxon>
        <taxon>Teleostei</taxon>
        <taxon>Neoteleostei</taxon>
        <taxon>Acanthomorphata</taxon>
        <taxon>Anabantaria</taxon>
        <taxon>Synbranchiformes</taxon>
        <taxon>Synbranchidae</taxon>
        <taxon>Monopterus</taxon>
    </lineage>
</organism>
<dbReference type="STRING" id="43700.ENSMALP00000012683"/>
<evidence type="ECO:0000313" key="2">
    <source>
        <dbReference type="Ensembl" id="ENSMALP00000012683.1"/>
    </source>
</evidence>
<protein>
    <submittedName>
        <fullName evidence="2">Uncharacterized protein</fullName>
    </submittedName>
</protein>
<feature type="compositionally biased region" description="Polar residues" evidence="1">
    <location>
        <begin position="207"/>
        <end position="226"/>
    </location>
</feature>
<dbReference type="Ensembl" id="ENSMALT00000012951.1">
    <property type="protein sequence ID" value="ENSMALP00000012683.1"/>
    <property type="gene ID" value="ENSMALG00000008996.1"/>
</dbReference>
<evidence type="ECO:0000313" key="3">
    <source>
        <dbReference type="Proteomes" id="UP000261600"/>
    </source>
</evidence>
<dbReference type="InterPro" id="IPR050995">
    <property type="entry name" value="WD-F-box_domain-protein"/>
</dbReference>
<sequence>VGVGTCIHPLYVSIEEDWVLTEGEENLRATVKAIKAEVKARASPGPNTVSNKHQPEAVDDFIRNFLFQRGMTKTLDCFQIEWTEMVQKGMVDAQRVGVVPSVYIENEPASPASETLVRVHKARDFHRLQHKRVVQEKTRLIEEMRKLKVQCNSYEPTVKWMNDKYQAVLRQTMLVALEREKVLGQVTCRSAQHNICGDAGEEAEQSVKGTTHQTRPPTSPGSQESDQGAAPGGLLE</sequence>
<dbReference type="AlphaFoldDB" id="A0A3Q3J2W9"/>
<feature type="region of interest" description="Disordered" evidence="1">
    <location>
        <begin position="199"/>
        <end position="236"/>
    </location>
</feature>
<reference evidence="2" key="2">
    <citation type="submission" date="2025-09" db="UniProtKB">
        <authorList>
            <consortium name="Ensembl"/>
        </authorList>
    </citation>
    <scope>IDENTIFICATION</scope>
</reference>
<dbReference type="GO" id="GO:1990716">
    <property type="term" value="C:axonemal central apparatus"/>
    <property type="evidence" value="ECO:0007669"/>
    <property type="project" value="TreeGrafter"/>
</dbReference>
<dbReference type="PANTHER" id="PTHR14604:SF3">
    <property type="entry name" value="SPERM-ASSOCIATED ANTIGEN 16 PROTEIN"/>
    <property type="match status" value="1"/>
</dbReference>
<reference evidence="2" key="1">
    <citation type="submission" date="2025-08" db="UniProtKB">
        <authorList>
            <consortium name="Ensembl"/>
        </authorList>
    </citation>
    <scope>IDENTIFICATION</scope>
</reference>
<evidence type="ECO:0000256" key="1">
    <source>
        <dbReference type="SAM" id="MobiDB-lite"/>
    </source>
</evidence>
<proteinExistence type="predicted"/>
<keyword evidence="3" id="KW-1185">Reference proteome</keyword>
<dbReference type="Proteomes" id="UP000261600">
    <property type="component" value="Unplaced"/>
</dbReference>
<name>A0A3Q3J2W9_MONAL</name>
<accession>A0A3Q3J2W9</accession>